<keyword evidence="4" id="KW-1185">Reference proteome</keyword>
<dbReference type="GO" id="GO:1990745">
    <property type="term" value="C:EARP complex"/>
    <property type="evidence" value="ECO:0007669"/>
    <property type="project" value="InterPro"/>
</dbReference>
<dbReference type="GO" id="GO:0032456">
    <property type="term" value="P:endocytic recycling"/>
    <property type="evidence" value="ECO:0007669"/>
    <property type="project" value="InterPro"/>
</dbReference>
<sequence length="1021" mass="112105">MADGMSSHDEDDAYLLRYASLMKPKRPAHHIDPERAPDAEDDQGNKVAADDVKGSTEVPKLELDAGLVEAWAQRDAHDFHIRQVLMSLTTNYDEDDFPNAQAVQVVLEQQQSLKLSIDEAFHQEMHQYHKGSISVVPSMLDLCDAMDDSVDDCRATSRQLDRCRLSVSNSVKLIGLRRRRDNMRRLRDACAAVATWTIKMETIVAKLQVRDFRTAIIMLGARMYSDNGSPKQLRDLSAITGAVAAPSSVPPPAPHDEAIATATTTPAKKPQRQRSATIAYMAHSHAPRPVLTATVESGSASPSGAQVRDMALADFIEGVGGVCAETVVGRTALAAFFELKEHGTELVVHTLKSELNHILTERFSPTKLFRVIDGLFALKVRGDSLSRFFLDCIAPVIGNAIRSGLADVVGEDAGATWEAIADTLVPSEFHDCAVQVLAKLASVLRSMLELQTYCSAIVKCEEGQSHKDTEAQEKYEICLTACRFLSTIGVQSLNKCLASVVLYAMQTKLSRGQLEDTLHVYRLLHCFVNMAVPVSPDGAAQSTKASLRYQCMRLIRDEYLHSFVDNVVNVMQSDMFLPWAATPDDFPSIFPYIPGGDDDNTMFQSYLDTSDVGEGIAPLQQVLAETTTAHDAPHVPIVNPFLVSPTMDSLYVPVVAASTTPLQLFDAVPLFTFTSSMVCKRMLEVARTVVQFGDAAAQLLDCVTYLASMYVWFVATHFVASTETIGLEADTNVPAAIRDFAKIIKGWTTFVPPPAGFPLFPNAPCHMWKSRAAIPAAHHAAQERTTAICSLESVVVCHRLIVCALTPLLPPDEMVPVANVSEALSAVSKYSIAHGLRRVALNILPPESVATSIERANLSAATTDGEMSSSFRSITDQLHQVHLKLRESHRDMPFVGAQKLLEHLVFIACCGVVEGVSRIRKLTDAGKAQLLRDAAAMCKLLSTLHPSIPLKLFDYVQSFVRAFCASFQDALTFVQNSHGWYTTRQLVAFGDKEGFMKKRDVEQLLSKLQHEDRLPLHLMES</sequence>
<dbReference type="Pfam" id="PF10474">
    <property type="entry name" value="Syndetin_C"/>
    <property type="match status" value="1"/>
</dbReference>
<dbReference type="GO" id="GO:0042147">
    <property type="term" value="P:retrograde transport, endosome to Golgi"/>
    <property type="evidence" value="ECO:0007669"/>
    <property type="project" value="InterPro"/>
</dbReference>
<feature type="domain" description="Syndetin C-terminal" evidence="2">
    <location>
        <begin position="781"/>
        <end position="1008"/>
    </location>
</feature>
<proteinExistence type="predicted"/>
<organism evidence="3 4">
    <name type="scientific">Bodo saltans</name>
    <name type="common">Flagellated protozoan</name>
    <dbReference type="NCBI Taxonomy" id="75058"/>
    <lineage>
        <taxon>Eukaryota</taxon>
        <taxon>Discoba</taxon>
        <taxon>Euglenozoa</taxon>
        <taxon>Kinetoplastea</taxon>
        <taxon>Metakinetoplastina</taxon>
        <taxon>Eubodonida</taxon>
        <taxon>Bodonidae</taxon>
        <taxon>Bodo</taxon>
    </lineage>
</organism>
<feature type="compositionally biased region" description="Basic and acidic residues" evidence="1">
    <location>
        <begin position="29"/>
        <end position="38"/>
    </location>
</feature>
<dbReference type="PANTHER" id="PTHR13258:SF0">
    <property type="entry name" value="SYNDETIN"/>
    <property type="match status" value="1"/>
</dbReference>
<dbReference type="InterPro" id="IPR019514">
    <property type="entry name" value="Syndetin_C"/>
</dbReference>
<dbReference type="OrthoDB" id="244805at2759"/>
<name>A0A0S4IQ94_BODSA</name>
<dbReference type="GO" id="GO:0000149">
    <property type="term" value="F:SNARE binding"/>
    <property type="evidence" value="ECO:0007669"/>
    <property type="project" value="TreeGrafter"/>
</dbReference>
<dbReference type="Proteomes" id="UP000051952">
    <property type="component" value="Unassembled WGS sequence"/>
</dbReference>
<dbReference type="InterPro" id="IPR040047">
    <property type="entry name" value="VPS50"/>
</dbReference>
<evidence type="ECO:0000259" key="2">
    <source>
        <dbReference type="Pfam" id="PF10474"/>
    </source>
</evidence>
<accession>A0A0S4IQ94</accession>
<evidence type="ECO:0000313" key="4">
    <source>
        <dbReference type="Proteomes" id="UP000051952"/>
    </source>
</evidence>
<dbReference type="AlphaFoldDB" id="A0A0S4IQ94"/>
<dbReference type="EMBL" id="CYKH01000248">
    <property type="protein sequence ID" value="CUF14702.1"/>
    <property type="molecule type" value="Genomic_DNA"/>
</dbReference>
<dbReference type="PANTHER" id="PTHR13258">
    <property type="entry name" value="SYNDETIN"/>
    <property type="match status" value="1"/>
</dbReference>
<dbReference type="VEuPathDB" id="TriTrypDB:BSAL_59605"/>
<evidence type="ECO:0000313" key="3">
    <source>
        <dbReference type="EMBL" id="CUF14702.1"/>
    </source>
</evidence>
<feature type="region of interest" description="Disordered" evidence="1">
    <location>
        <begin position="25"/>
        <end position="46"/>
    </location>
</feature>
<protein>
    <recommendedName>
        <fullName evidence="2">Syndetin C-terminal domain-containing protein</fullName>
    </recommendedName>
</protein>
<gene>
    <name evidence="3" type="ORF">BSAL_59605</name>
</gene>
<dbReference type="GO" id="GO:0005829">
    <property type="term" value="C:cytosol"/>
    <property type="evidence" value="ECO:0007669"/>
    <property type="project" value="GOC"/>
</dbReference>
<evidence type="ECO:0000256" key="1">
    <source>
        <dbReference type="SAM" id="MobiDB-lite"/>
    </source>
</evidence>
<reference evidence="4" key="1">
    <citation type="submission" date="2015-09" db="EMBL/GenBank/DDBJ databases">
        <authorList>
            <consortium name="Pathogen Informatics"/>
        </authorList>
    </citation>
    <scope>NUCLEOTIDE SEQUENCE [LARGE SCALE GENOMIC DNA]</scope>
    <source>
        <strain evidence="4">Lake Konstanz</strain>
    </source>
</reference>